<dbReference type="InterPro" id="IPR050268">
    <property type="entry name" value="NADH-dep_flavin_reductase"/>
</dbReference>
<protein>
    <submittedName>
        <fullName evidence="4">Flavin reductase family protein</fullName>
        <ecNumber evidence="4">1.-.-.-</ecNumber>
    </submittedName>
</protein>
<sequence length="176" mass="18336">MTTSMSSDRPLSPATDESALKRAFSCFPSGVVAVCRSTDDGTPIGMSASAFTTVSLEPPLVSVCVRNGSATWPSLAGSGTLGVSVFAAHQGEACRRLAGPTEDRFTGVHPIFDESGAVFIPGATAHLACTVFAEVPAGDHVVVLLQIESLRCDPAVEPLVFHASSFRALETRRAND</sequence>
<evidence type="ECO:0000256" key="2">
    <source>
        <dbReference type="ARBA" id="ARBA00023002"/>
    </source>
</evidence>
<evidence type="ECO:0000313" key="4">
    <source>
        <dbReference type="EMBL" id="WYY08205.1"/>
    </source>
</evidence>
<dbReference type="Gene3D" id="2.30.110.10">
    <property type="entry name" value="Electron Transport, Fmn-binding Protein, Chain A"/>
    <property type="match status" value="1"/>
</dbReference>
<gene>
    <name evidence="4" type="ORF">RVF87_03740</name>
</gene>
<organism evidence="4 5">
    <name type="scientific">Gordonia hydrophobica</name>
    <dbReference type="NCBI Taxonomy" id="40516"/>
    <lineage>
        <taxon>Bacteria</taxon>
        <taxon>Bacillati</taxon>
        <taxon>Actinomycetota</taxon>
        <taxon>Actinomycetes</taxon>
        <taxon>Mycobacteriales</taxon>
        <taxon>Gordoniaceae</taxon>
        <taxon>Gordonia</taxon>
    </lineage>
</organism>
<keyword evidence="5" id="KW-1185">Reference proteome</keyword>
<dbReference type="Proteomes" id="UP001479933">
    <property type="component" value="Chromosome"/>
</dbReference>
<dbReference type="InterPro" id="IPR012349">
    <property type="entry name" value="Split_barrel_FMN-bd"/>
</dbReference>
<comment type="similarity">
    <text evidence="1">Belongs to the non-flavoprotein flavin reductase family.</text>
</comment>
<dbReference type="GO" id="GO:0016491">
    <property type="term" value="F:oxidoreductase activity"/>
    <property type="evidence" value="ECO:0007669"/>
    <property type="project" value="UniProtKB-KW"/>
</dbReference>
<feature type="domain" description="Flavin reductase like" evidence="3">
    <location>
        <begin position="24"/>
        <end position="168"/>
    </location>
</feature>
<evidence type="ECO:0000313" key="5">
    <source>
        <dbReference type="Proteomes" id="UP001479933"/>
    </source>
</evidence>
<dbReference type="EC" id="1.-.-.-" evidence="4"/>
<dbReference type="Pfam" id="PF01613">
    <property type="entry name" value="Flavin_Reduct"/>
    <property type="match status" value="1"/>
</dbReference>
<dbReference type="SMART" id="SM00903">
    <property type="entry name" value="Flavin_Reduct"/>
    <property type="match status" value="1"/>
</dbReference>
<dbReference type="SUPFAM" id="SSF50475">
    <property type="entry name" value="FMN-binding split barrel"/>
    <property type="match status" value="1"/>
</dbReference>
<dbReference type="PANTHER" id="PTHR30466">
    <property type="entry name" value="FLAVIN REDUCTASE"/>
    <property type="match status" value="1"/>
</dbReference>
<evidence type="ECO:0000259" key="3">
    <source>
        <dbReference type="SMART" id="SM00903"/>
    </source>
</evidence>
<dbReference type="RefSeq" id="WP_066166782.1">
    <property type="nucleotide sequence ID" value="NZ_CP136137.1"/>
</dbReference>
<keyword evidence="2 4" id="KW-0560">Oxidoreductase</keyword>
<reference evidence="4 5" key="1">
    <citation type="journal article" date="2023" name="Virus Evol.">
        <title>Computational host range prediction-The good, the bad, and the ugly.</title>
        <authorList>
            <person name="Howell A.A."/>
            <person name="Versoza C.J."/>
            <person name="Pfeifer S.P."/>
        </authorList>
    </citation>
    <scope>NUCLEOTIDE SEQUENCE [LARGE SCALE GENOMIC DNA]</scope>
    <source>
        <strain evidence="4 5">1610/1b</strain>
    </source>
</reference>
<evidence type="ECO:0000256" key="1">
    <source>
        <dbReference type="ARBA" id="ARBA00008898"/>
    </source>
</evidence>
<dbReference type="PANTHER" id="PTHR30466:SF11">
    <property type="entry name" value="FLAVIN-DEPENDENT MONOOXYGENASE, REDUCTASE SUBUNIT HSAB"/>
    <property type="match status" value="1"/>
</dbReference>
<proteinExistence type="inferred from homology"/>
<accession>A0ABZ2U3D5</accession>
<dbReference type="InterPro" id="IPR002563">
    <property type="entry name" value="Flavin_Rdtase-like_dom"/>
</dbReference>
<dbReference type="EMBL" id="CP136137">
    <property type="protein sequence ID" value="WYY08205.1"/>
    <property type="molecule type" value="Genomic_DNA"/>
</dbReference>
<name>A0ABZ2U3D5_9ACTN</name>